<organism evidence="1 2">
    <name type="scientific">Mangrovibacterium marinum</name>
    <dbReference type="NCBI Taxonomy" id="1639118"/>
    <lineage>
        <taxon>Bacteria</taxon>
        <taxon>Pseudomonadati</taxon>
        <taxon>Bacteroidota</taxon>
        <taxon>Bacteroidia</taxon>
        <taxon>Marinilabiliales</taxon>
        <taxon>Prolixibacteraceae</taxon>
        <taxon>Mangrovibacterium</taxon>
    </lineage>
</organism>
<gene>
    <name evidence="1" type="ORF">C8N47_103152</name>
</gene>
<name>A0A2T5C4Q5_9BACT</name>
<dbReference type="RefSeq" id="WP_107821239.1">
    <property type="nucleotide sequence ID" value="NZ_OY782574.1"/>
</dbReference>
<dbReference type="Proteomes" id="UP000243525">
    <property type="component" value="Unassembled WGS sequence"/>
</dbReference>
<keyword evidence="2" id="KW-1185">Reference proteome</keyword>
<reference evidence="1 2" key="1">
    <citation type="submission" date="2018-04" db="EMBL/GenBank/DDBJ databases">
        <title>Genomic Encyclopedia of Archaeal and Bacterial Type Strains, Phase II (KMG-II): from individual species to whole genera.</title>
        <authorList>
            <person name="Goeker M."/>
        </authorList>
    </citation>
    <scope>NUCLEOTIDE SEQUENCE [LARGE SCALE GENOMIC DNA]</scope>
    <source>
        <strain evidence="1 2">DSM 28823</strain>
    </source>
</reference>
<dbReference type="AlphaFoldDB" id="A0A2T5C4Q5"/>
<sequence length="69" mass="8283">MKTHQLQQTKKRNWLDHLDHVRYFTSKGTEPHHPLPEKNGIHCTGEKFNYIVDWQVNDNEPKTRRTKSS</sequence>
<dbReference type="OrthoDB" id="9935639at2"/>
<evidence type="ECO:0000313" key="2">
    <source>
        <dbReference type="Proteomes" id="UP000243525"/>
    </source>
</evidence>
<dbReference type="EMBL" id="QAAD01000003">
    <property type="protein sequence ID" value="PTN09855.1"/>
    <property type="molecule type" value="Genomic_DNA"/>
</dbReference>
<protein>
    <submittedName>
        <fullName evidence="1">Uncharacterized protein</fullName>
    </submittedName>
</protein>
<accession>A0A2T5C4Q5</accession>
<proteinExistence type="predicted"/>
<comment type="caution">
    <text evidence="1">The sequence shown here is derived from an EMBL/GenBank/DDBJ whole genome shotgun (WGS) entry which is preliminary data.</text>
</comment>
<evidence type="ECO:0000313" key="1">
    <source>
        <dbReference type="EMBL" id="PTN09855.1"/>
    </source>
</evidence>